<dbReference type="HOGENOM" id="CLU_000445_107_16_4"/>
<name>A2SDZ5_METPP</name>
<feature type="transmembrane region" description="Helical" evidence="5">
    <location>
        <begin position="12"/>
        <end position="32"/>
    </location>
</feature>
<dbReference type="EMBL" id="CP000555">
    <property type="protein sequence ID" value="ABM93784.1"/>
    <property type="molecule type" value="Genomic_DNA"/>
</dbReference>
<evidence type="ECO:0000259" key="7">
    <source>
        <dbReference type="PROSITE" id="PS50885"/>
    </source>
</evidence>
<gene>
    <name evidence="8" type="primary">mcp</name>
    <name evidence="8" type="ordered locus">Mpe_A0822</name>
</gene>
<accession>A2SDZ5</accession>
<reference evidence="8 9" key="1">
    <citation type="journal article" date="2007" name="J. Bacteriol.">
        <title>Whole-genome analysis of the methyl tert-butyl ether-degrading beta-proteobacterium Methylibium petroleiphilum PM1.</title>
        <authorList>
            <person name="Kane S.R."/>
            <person name="Chakicherla A.Y."/>
            <person name="Chain P.S.G."/>
            <person name="Schmidt R."/>
            <person name="Shin M.W."/>
            <person name="Legler T.C."/>
            <person name="Scow K.M."/>
            <person name="Larimer F.W."/>
            <person name="Lucas S.M."/>
            <person name="Richardson P.M."/>
            <person name="Hristova K.R."/>
        </authorList>
    </citation>
    <scope>NUCLEOTIDE SEQUENCE [LARGE SCALE GENOMIC DNA]</scope>
    <source>
        <strain evidence="9">ATCC BAA-1232 / LMG 22953 / PM1</strain>
    </source>
</reference>
<keyword evidence="9" id="KW-1185">Reference proteome</keyword>
<dbReference type="Pfam" id="PF00015">
    <property type="entry name" value="MCPsignal"/>
    <property type="match status" value="1"/>
</dbReference>
<feature type="transmembrane region" description="Helical" evidence="5">
    <location>
        <begin position="170"/>
        <end position="189"/>
    </location>
</feature>
<comment type="similarity">
    <text evidence="3">Belongs to the methyl-accepting chemotaxis (MCP) protein family.</text>
</comment>
<dbReference type="InterPro" id="IPR051310">
    <property type="entry name" value="MCP_chemotaxis"/>
</dbReference>
<comment type="subcellular location">
    <subcellularLocation>
        <location evidence="1">Membrane</location>
    </subcellularLocation>
</comment>
<dbReference type="FunFam" id="1.10.287.950:FF:000001">
    <property type="entry name" value="Methyl-accepting chemotaxis sensory transducer"/>
    <property type="match status" value="1"/>
</dbReference>
<feature type="domain" description="HAMP" evidence="7">
    <location>
        <begin position="191"/>
        <end position="243"/>
    </location>
</feature>
<dbReference type="SMART" id="SM00283">
    <property type="entry name" value="MA"/>
    <property type="match status" value="1"/>
</dbReference>
<dbReference type="KEGG" id="mpt:Mpe_A0822"/>
<dbReference type="GO" id="GO:0006935">
    <property type="term" value="P:chemotaxis"/>
    <property type="evidence" value="ECO:0007669"/>
    <property type="project" value="TreeGrafter"/>
</dbReference>
<keyword evidence="5" id="KW-0812">Transmembrane</keyword>
<dbReference type="GO" id="GO:0004888">
    <property type="term" value="F:transmembrane signaling receptor activity"/>
    <property type="evidence" value="ECO:0007669"/>
    <property type="project" value="TreeGrafter"/>
</dbReference>
<evidence type="ECO:0000256" key="1">
    <source>
        <dbReference type="ARBA" id="ARBA00004370"/>
    </source>
</evidence>
<dbReference type="PANTHER" id="PTHR43531:SF14">
    <property type="entry name" value="METHYL-ACCEPTING CHEMOTAXIS PROTEIN I-RELATED"/>
    <property type="match status" value="1"/>
</dbReference>
<dbReference type="GO" id="GO:0007165">
    <property type="term" value="P:signal transduction"/>
    <property type="evidence" value="ECO:0007669"/>
    <property type="project" value="UniProtKB-KW"/>
</dbReference>
<dbReference type="PROSITE" id="PS50885">
    <property type="entry name" value="HAMP"/>
    <property type="match status" value="1"/>
</dbReference>
<dbReference type="PROSITE" id="PS50111">
    <property type="entry name" value="CHEMOTAXIS_TRANSDUC_2"/>
    <property type="match status" value="1"/>
</dbReference>
<evidence type="ECO:0000256" key="2">
    <source>
        <dbReference type="ARBA" id="ARBA00022481"/>
    </source>
</evidence>
<sequence>MLNLSLRQKFHGAMIVVLMVSAIVLWGNRILGKCAQLHYFERMHLAQVSEIEKLLASIRSDEHVDDGRMRRELLQYIDLGQGYARSADAELLEAEKLVFKILGFAPIIELPRKDVFDLEEVRSTLQSSTAESGVSSATAQSLRLKMMPVSENSDRFAELLPTAVKFAKELLTASAITGLVLLGATLVFLRRGTLRPINEILTVAQTIAGGNLDAAIAVRSKDEFGELMGALNNMKNSLADLVRQVSAGSGQISKATREVASGNSNLSARTESQAAALQKTAASTVELKAAAERSAVGAERANSLAFTAASRATVGREIGSQLVEMMTHIKTSSELISNITSVIDGIASQINILSLNAAVEAARAGQQGRGFAVVAAEVRELAQRSASAAREIKQLIDESAVRVMSGSDLAHRSDAVIAEVETAIKEVAVVISEIAVEMRDQCVSVTEIAQAVGQMDIVTQQNAALVEQAAVASDSLHSQAVSLTQAISVFKVSDVTAAPA</sequence>
<organism evidence="8 9">
    <name type="scientific">Methylibium petroleiphilum (strain ATCC BAA-1232 / LMG 22953 / PM1)</name>
    <dbReference type="NCBI Taxonomy" id="420662"/>
    <lineage>
        <taxon>Bacteria</taxon>
        <taxon>Pseudomonadati</taxon>
        <taxon>Pseudomonadota</taxon>
        <taxon>Betaproteobacteria</taxon>
        <taxon>Burkholderiales</taxon>
        <taxon>Sphaerotilaceae</taxon>
        <taxon>Methylibium</taxon>
    </lineage>
</organism>
<keyword evidence="5" id="KW-0472">Membrane</keyword>
<protein>
    <submittedName>
        <fullName evidence="8">Methyl-accepting chemotaxis protein</fullName>
    </submittedName>
</protein>
<dbReference type="SMART" id="SM00304">
    <property type="entry name" value="HAMP"/>
    <property type="match status" value="1"/>
</dbReference>
<dbReference type="GO" id="GO:0005886">
    <property type="term" value="C:plasma membrane"/>
    <property type="evidence" value="ECO:0007669"/>
    <property type="project" value="TreeGrafter"/>
</dbReference>
<dbReference type="STRING" id="420662.Mpe_A0822"/>
<evidence type="ECO:0000313" key="8">
    <source>
        <dbReference type="EMBL" id="ABM93784.1"/>
    </source>
</evidence>
<feature type="domain" description="Methyl-accepting transducer" evidence="6">
    <location>
        <begin position="248"/>
        <end position="477"/>
    </location>
</feature>
<evidence type="ECO:0000256" key="5">
    <source>
        <dbReference type="SAM" id="Phobius"/>
    </source>
</evidence>
<dbReference type="InterPro" id="IPR003660">
    <property type="entry name" value="HAMP_dom"/>
</dbReference>
<dbReference type="Proteomes" id="UP000000366">
    <property type="component" value="Chromosome"/>
</dbReference>
<evidence type="ECO:0000259" key="6">
    <source>
        <dbReference type="PROSITE" id="PS50111"/>
    </source>
</evidence>
<dbReference type="AlphaFoldDB" id="A2SDZ5"/>
<dbReference type="PANTHER" id="PTHR43531">
    <property type="entry name" value="PROTEIN ICFG"/>
    <property type="match status" value="1"/>
</dbReference>
<dbReference type="InterPro" id="IPR004089">
    <property type="entry name" value="MCPsignal_dom"/>
</dbReference>
<evidence type="ECO:0000313" key="9">
    <source>
        <dbReference type="Proteomes" id="UP000000366"/>
    </source>
</evidence>
<dbReference type="Pfam" id="PF00672">
    <property type="entry name" value="HAMP"/>
    <property type="match status" value="1"/>
</dbReference>
<keyword evidence="2" id="KW-0488">Methylation</keyword>
<evidence type="ECO:0000256" key="4">
    <source>
        <dbReference type="PROSITE-ProRule" id="PRU00284"/>
    </source>
</evidence>
<keyword evidence="4" id="KW-0807">Transducer</keyword>
<dbReference type="RefSeq" id="WP_011828422.1">
    <property type="nucleotide sequence ID" value="NC_008825.1"/>
</dbReference>
<evidence type="ECO:0000256" key="3">
    <source>
        <dbReference type="ARBA" id="ARBA00029447"/>
    </source>
</evidence>
<dbReference type="eggNOG" id="COG0840">
    <property type="taxonomic scope" value="Bacteria"/>
</dbReference>
<dbReference type="Gene3D" id="1.10.287.950">
    <property type="entry name" value="Methyl-accepting chemotaxis protein"/>
    <property type="match status" value="1"/>
</dbReference>
<dbReference type="CDD" id="cd06225">
    <property type="entry name" value="HAMP"/>
    <property type="match status" value="1"/>
</dbReference>
<dbReference type="SUPFAM" id="SSF58104">
    <property type="entry name" value="Methyl-accepting chemotaxis protein (MCP) signaling domain"/>
    <property type="match status" value="1"/>
</dbReference>
<keyword evidence="5" id="KW-1133">Transmembrane helix</keyword>
<proteinExistence type="inferred from homology"/>